<accession>A0A2H3AKC6</accession>
<dbReference type="Proteomes" id="UP000218334">
    <property type="component" value="Unassembled WGS sequence"/>
</dbReference>
<reference evidence="2" key="1">
    <citation type="journal article" date="2017" name="Nat. Ecol. Evol.">
        <title>Genome expansion and lineage-specific genetic innovations in the forest pathogenic fungi Armillaria.</title>
        <authorList>
            <person name="Sipos G."/>
            <person name="Prasanna A.N."/>
            <person name="Walter M.C."/>
            <person name="O'Connor E."/>
            <person name="Balint B."/>
            <person name="Krizsan K."/>
            <person name="Kiss B."/>
            <person name="Hess J."/>
            <person name="Varga T."/>
            <person name="Slot J."/>
            <person name="Riley R."/>
            <person name="Boka B."/>
            <person name="Rigling D."/>
            <person name="Barry K."/>
            <person name="Lee J."/>
            <person name="Mihaltcheva S."/>
            <person name="LaButti K."/>
            <person name="Lipzen A."/>
            <person name="Waldron R."/>
            <person name="Moloney N.M."/>
            <person name="Sperisen C."/>
            <person name="Kredics L."/>
            <person name="Vagvoelgyi C."/>
            <person name="Patrignani A."/>
            <person name="Fitzpatrick D."/>
            <person name="Nagy I."/>
            <person name="Doyle S."/>
            <person name="Anderson J.B."/>
            <person name="Grigoriev I.V."/>
            <person name="Gueldener U."/>
            <person name="Muensterkoetter M."/>
            <person name="Nagy L.G."/>
        </authorList>
    </citation>
    <scope>NUCLEOTIDE SEQUENCE [LARGE SCALE GENOMIC DNA]</scope>
    <source>
        <strain evidence="2">28-4</strain>
    </source>
</reference>
<keyword evidence="2" id="KW-1185">Reference proteome</keyword>
<evidence type="ECO:0000313" key="1">
    <source>
        <dbReference type="EMBL" id="PBK59369.1"/>
    </source>
</evidence>
<evidence type="ECO:0000313" key="2">
    <source>
        <dbReference type="Proteomes" id="UP000218334"/>
    </source>
</evidence>
<proteinExistence type="predicted"/>
<sequence length="262" mass="29797">MNHERALPHMKVVGQFEAFQLCMQADGDKIKIDLIKYQEHKGPSPWIFTVIGFLPSKKMNKDLELDLASGFGHALGWNTQQFTCKVEYIADSNELKSSWTADKPELIAVVDISACGVLALCYRHPRLLRLGAGQSPWLKVAVGPRYRHFHPFAFTIMHDPLTMRLVFHHFDQPIKENNKPTESAYGVVIIWRHRWSNCVEHCSPRNAASTPKEMVAGRYLYENACADSQIDTVYQGHVAKDPVHLMTLSTPRFLEILLQNSA</sequence>
<organism evidence="1 2">
    <name type="scientific">Armillaria solidipes</name>
    <dbReference type="NCBI Taxonomy" id="1076256"/>
    <lineage>
        <taxon>Eukaryota</taxon>
        <taxon>Fungi</taxon>
        <taxon>Dikarya</taxon>
        <taxon>Basidiomycota</taxon>
        <taxon>Agaricomycotina</taxon>
        <taxon>Agaricomycetes</taxon>
        <taxon>Agaricomycetidae</taxon>
        <taxon>Agaricales</taxon>
        <taxon>Marasmiineae</taxon>
        <taxon>Physalacriaceae</taxon>
        <taxon>Armillaria</taxon>
    </lineage>
</organism>
<name>A0A2H3AKC6_9AGAR</name>
<dbReference type="AlphaFoldDB" id="A0A2H3AKC6"/>
<dbReference type="EMBL" id="KZ293506">
    <property type="protein sequence ID" value="PBK59369.1"/>
    <property type="molecule type" value="Genomic_DNA"/>
</dbReference>
<gene>
    <name evidence="1" type="ORF">ARMSODRAFT_983111</name>
</gene>
<protein>
    <submittedName>
        <fullName evidence="1">Uncharacterized protein</fullName>
    </submittedName>
</protein>